<dbReference type="Proteomes" id="UP000007800">
    <property type="component" value="Unassembled WGS sequence"/>
</dbReference>
<evidence type="ECO:0000313" key="3">
    <source>
        <dbReference type="Proteomes" id="UP000007800"/>
    </source>
</evidence>
<reference evidence="2 3" key="1">
    <citation type="submission" date="2008-07" db="EMBL/GenBank/DDBJ databases">
        <authorList>
            <person name="El-Sayed N."/>
            <person name="Caler E."/>
            <person name="Inman J."/>
            <person name="Amedeo P."/>
            <person name="Hass B."/>
            <person name="Wortman J."/>
        </authorList>
    </citation>
    <scope>NUCLEOTIDE SEQUENCE [LARGE SCALE GENOMIC DNA]</scope>
    <source>
        <strain evidence="3">ATCC 50983 / TXsc</strain>
    </source>
</reference>
<evidence type="ECO:0008006" key="4">
    <source>
        <dbReference type="Google" id="ProtNLM"/>
    </source>
</evidence>
<dbReference type="InParanoid" id="C5KFV9"/>
<evidence type="ECO:0000313" key="2">
    <source>
        <dbReference type="EMBL" id="EER16661.1"/>
    </source>
</evidence>
<feature type="region of interest" description="Disordered" evidence="1">
    <location>
        <begin position="243"/>
        <end position="275"/>
    </location>
</feature>
<accession>C5KFV9</accession>
<protein>
    <recommendedName>
        <fullName evidence="4">C3H1-type domain-containing protein</fullName>
    </recommendedName>
</protein>
<sequence>MGLTVDILVTYGVSSAGIDILRSLGLVTVSDLATLDTDSLAQQGFNRKDVDTLTRLAVEVGQESINERFEEIQEELRKVYDLGEDHLLPIKNTFINFPPSQLPSSKKTPQSCPVDMSMTLPNSLHTTVGKESNLSPVASSHSQERSGLLNLDLPLYPSIGSRLHASGMCKPCAWYYHACGCRHGAQCEFCHLCPPGELKRRKKEKLQIIRLLKQTELHQDGAQEDLHTGDQYGAMGMYNTNASTSEESHHMKSNDSASRRHHNHNHNRYTPTDGSIEEFSQNLVSTAFYGRGCPPGELKRRKKEKLQIIRLLKQTELHQDGAQEDLHTGDQYGAMGMYNTNASTSEESHHMKSNDSASRRHHNHNHNRYTPTDGSIEEFSQNLVLWEDKPVVGHILGWYDASGIAAPRGKVSLNKTHLGVA</sequence>
<name>C5KFV9_PERM5</name>
<gene>
    <name evidence="2" type="ORF">Pmar_PMAR019343</name>
</gene>
<dbReference type="AlphaFoldDB" id="C5KFV9"/>
<dbReference type="RefSeq" id="XP_002784865.1">
    <property type="nucleotide sequence ID" value="XM_002784819.1"/>
</dbReference>
<dbReference type="EMBL" id="GG672861">
    <property type="protein sequence ID" value="EER16661.1"/>
    <property type="molecule type" value="Genomic_DNA"/>
</dbReference>
<dbReference type="OrthoDB" id="415835at2759"/>
<organism evidence="3">
    <name type="scientific">Perkinsus marinus (strain ATCC 50983 / TXsc)</name>
    <dbReference type="NCBI Taxonomy" id="423536"/>
    <lineage>
        <taxon>Eukaryota</taxon>
        <taxon>Sar</taxon>
        <taxon>Alveolata</taxon>
        <taxon>Perkinsozoa</taxon>
        <taxon>Perkinsea</taxon>
        <taxon>Perkinsida</taxon>
        <taxon>Perkinsidae</taxon>
        <taxon>Perkinsus</taxon>
    </lineage>
</organism>
<dbReference type="GeneID" id="9063760"/>
<keyword evidence="3" id="KW-1185">Reference proteome</keyword>
<proteinExistence type="predicted"/>
<evidence type="ECO:0000256" key="1">
    <source>
        <dbReference type="SAM" id="MobiDB-lite"/>
    </source>
</evidence>
<feature type="region of interest" description="Disordered" evidence="1">
    <location>
        <begin position="343"/>
        <end position="374"/>
    </location>
</feature>